<proteinExistence type="predicted"/>
<dbReference type="EMBL" id="CP013614">
    <property type="protein sequence ID" value="ALS00253.1"/>
    <property type="molecule type" value="Genomic_DNA"/>
</dbReference>
<name>A0ABM5W5G9_9ENTE</name>
<protein>
    <recommendedName>
        <fullName evidence="3">Lipoprotein</fullName>
    </recommendedName>
</protein>
<organism evidence="1 2">
    <name type="scientific">Enterococcus silesiacus</name>
    <dbReference type="NCBI Taxonomy" id="332949"/>
    <lineage>
        <taxon>Bacteria</taxon>
        <taxon>Bacillati</taxon>
        <taxon>Bacillota</taxon>
        <taxon>Bacilli</taxon>
        <taxon>Lactobacillales</taxon>
        <taxon>Enterococcaceae</taxon>
        <taxon>Enterococcus</taxon>
    </lineage>
</organism>
<evidence type="ECO:0000313" key="1">
    <source>
        <dbReference type="EMBL" id="ALS00253.1"/>
    </source>
</evidence>
<accession>A0ABM5W5G9</accession>
<dbReference type="Proteomes" id="UP000065511">
    <property type="component" value="Chromosome"/>
</dbReference>
<sequence length="153" mass="18054">MKKYRYIVMLAVIVLFSGCTNREERKEIKEISYMTSSFGVLSKAVEVNIEDATKKIFINNDYSRSGVPNKIENIPESDFEIYRISDIRKFEGKINKMRISNWKEKYVNKDIMDGYQWSLTIKYKDGEAKSIYGSNDQPKKYDELIRVLFNTEE</sequence>
<gene>
    <name evidence="1" type="ORF">ATZ33_02330</name>
</gene>
<evidence type="ECO:0008006" key="3">
    <source>
        <dbReference type="Google" id="ProtNLM"/>
    </source>
</evidence>
<dbReference type="PROSITE" id="PS51257">
    <property type="entry name" value="PROKAR_LIPOPROTEIN"/>
    <property type="match status" value="1"/>
</dbReference>
<evidence type="ECO:0000313" key="2">
    <source>
        <dbReference type="Proteomes" id="UP000065511"/>
    </source>
</evidence>
<keyword evidence="2" id="KW-1185">Reference proteome</keyword>
<reference evidence="1 2" key="1">
    <citation type="submission" date="2015-12" db="EMBL/GenBank/DDBJ databases">
        <authorList>
            <person name="Lauer A."/>
            <person name="Humrighouse B."/>
            <person name="Loparev V."/>
            <person name="Shewmaker P.L."/>
            <person name="Whitney A.M."/>
            <person name="McLaughlin R.W."/>
        </authorList>
    </citation>
    <scope>NUCLEOTIDE SEQUENCE [LARGE SCALE GENOMIC DNA]</scope>
    <source>
        <strain evidence="1 2">LMG 23085</strain>
    </source>
</reference>